<reference evidence="7 8" key="1">
    <citation type="submission" date="2019-03" db="EMBL/GenBank/DDBJ databases">
        <authorList>
            <person name="Kim M.K.M."/>
        </authorList>
    </citation>
    <scope>NUCLEOTIDE SEQUENCE [LARGE SCALE GENOMIC DNA]</scope>
    <source>
        <strain evidence="7 8">17J68-15</strain>
    </source>
</reference>
<dbReference type="RefSeq" id="WP_131851691.1">
    <property type="nucleotide sequence ID" value="NZ_SKFH01000010.1"/>
</dbReference>
<comment type="similarity">
    <text evidence="2">Belongs to the SusD family.</text>
</comment>
<dbReference type="Proteomes" id="UP000295164">
    <property type="component" value="Unassembled WGS sequence"/>
</dbReference>
<dbReference type="Gene3D" id="1.25.40.10">
    <property type="entry name" value="Tetratricopeptide repeat domain"/>
    <property type="match status" value="1"/>
</dbReference>
<dbReference type="SUPFAM" id="SSF48452">
    <property type="entry name" value="TPR-like"/>
    <property type="match status" value="1"/>
</dbReference>
<evidence type="ECO:0000259" key="6">
    <source>
        <dbReference type="Pfam" id="PF07980"/>
    </source>
</evidence>
<keyword evidence="3" id="KW-0732">Signal</keyword>
<gene>
    <name evidence="7" type="ORF">E0486_08280</name>
</gene>
<evidence type="ECO:0000256" key="1">
    <source>
        <dbReference type="ARBA" id="ARBA00004442"/>
    </source>
</evidence>
<sequence length="530" mass="58705">MFSLKNKLFLGMSAVLLLGSCAKKLDLFPENEFTQEQVYSTAAGYKQVLAKVYGAMALSGNSGPAGSSDIQGLDEGSQSPFIRGFFNAQELPTDEAIVSWDDQTIKDFHGLRFTTNDPFLYGLYSRLIYNVALANEFLRESSDAKLSGRGISGADADEIRRNRAEVRFLRAFNYWCMVDLFGKSTFITEDFVVGGSQLPAEISRTALFTFVENELLAIQNDMAAAKSAEYGRVDRAAAWALLARMYLNAQVYTGTARYTDAITYSKKVIDAGYTLYPSYPGMFLADNDKAKSEFIYTINCDGARTQNYGNTSFLIHAPSGDNASAEYGVAGGWYGYRVTRQLVNLFPDPTGASDKRALFANLSNPDINDVGQFMQGVQPKKWRNIRSDGAPVSDAQARNFVDNDFPVFRLAEMYLIYAEAVARGGTGGDQTTALGYLNQLRERAFGNASNNFTGFPSLSALLDERARELYWEGHRRTDLVRYNLLTTGTYLWQWKGGSQSGTSVDSKYNLFPIPQQARTANPNLSQNTGY</sequence>
<evidence type="ECO:0000256" key="4">
    <source>
        <dbReference type="ARBA" id="ARBA00023136"/>
    </source>
</evidence>
<dbReference type="PROSITE" id="PS51257">
    <property type="entry name" value="PROKAR_LIPOPROTEIN"/>
    <property type="match status" value="1"/>
</dbReference>
<name>A0A4R4E557_9BACT</name>
<dbReference type="InterPro" id="IPR011990">
    <property type="entry name" value="TPR-like_helical_dom_sf"/>
</dbReference>
<comment type="subcellular location">
    <subcellularLocation>
        <location evidence="1">Cell outer membrane</location>
    </subcellularLocation>
</comment>
<dbReference type="AlphaFoldDB" id="A0A4R4E557"/>
<evidence type="ECO:0000256" key="3">
    <source>
        <dbReference type="ARBA" id="ARBA00022729"/>
    </source>
</evidence>
<organism evidence="7 8">
    <name type="scientific">Flaviaesturariibacter aridisoli</name>
    <dbReference type="NCBI Taxonomy" id="2545761"/>
    <lineage>
        <taxon>Bacteria</taxon>
        <taxon>Pseudomonadati</taxon>
        <taxon>Bacteroidota</taxon>
        <taxon>Chitinophagia</taxon>
        <taxon>Chitinophagales</taxon>
        <taxon>Chitinophagaceae</taxon>
        <taxon>Flaviaestuariibacter</taxon>
    </lineage>
</organism>
<evidence type="ECO:0000256" key="2">
    <source>
        <dbReference type="ARBA" id="ARBA00006275"/>
    </source>
</evidence>
<accession>A0A4R4E557</accession>
<protein>
    <submittedName>
        <fullName evidence="7">RagB/SusD family nutrient uptake outer membrane protein</fullName>
    </submittedName>
</protein>
<keyword evidence="4" id="KW-0472">Membrane</keyword>
<dbReference type="Pfam" id="PF07980">
    <property type="entry name" value="SusD_RagB"/>
    <property type="match status" value="1"/>
</dbReference>
<dbReference type="OrthoDB" id="9783641at2"/>
<keyword evidence="5" id="KW-0998">Cell outer membrane</keyword>
<dbReference type="InterPro" id="IPR012944">
    <property type="entry name" value="SusD_RagB_dom"/>
</dbReference>
<evidence type="ECO:0000313" key="7">
    <source>
        <dbReference type="EMBL" id="TCZ72768.1"/>
    </source>
</evidence>
<dbReference type="Gene3D" id="1.10.3780.10">
    <property type="entry name" value="SusD-like"/>
    <property type="match status" value="1"/>
</dbReference>
<keyword evidence="8" id="KW-1185">Reference proteome</keyword>
<proteinExistence type="inferred from homology"/>
<dbReference type="Gene3D" id="1.25.40.390">
    <property type="match status" value="1"/>
</dbReference>
<dbReference type="CDD" id="cd08977">
    <property type="entry name" value="SusD"/>
    <property type="match status" value="1"/>
</dbReference>
<evidence type="ECO:0000256" key="5">
    <source>
        <dbReference type="ARBA" id="ARBA00023237"/>
    </source>
</evidence>
<feature type="domain" description="RagB/SusD" evidence="6">
    <location>
        <begin position="354"/>
        <end position="530"/>
    </location>
</feature>
<evidence type="ECO:0000313" key="8">
    <source>
        <dbReference type="Proteomes" id="UP000295164"/>
    </source>
</evidence>
<comment type="caution">
    <text evidence="7">The sequence shown here is derived from an EMBL/GenBank/DDBJ whole genome shotgun (WGS) entry which is preliminary data.</text>
</comment>
<dbReference type="EMBL" id="SKFH01000010">
    <property type="protein sequence ID" value="TCZ72768.1"/>
    <property type="molecule type" value="Genomic_DNA"/>
</dbReference>
<dbReference type="GO" id="GO:0009279">
    <property type="term" value="C:cell outer membrane"/>
    <property type="evidence" value="ECO:0007669"/>
    <property type="project" value="UniProtKB-SubCell"/>
</dbReference>